<sequence length="543" mass="58747">MVMLLSALLGISLGIGLIHVGALSSAFNLPREKQFEQQSSNEELKMSTTTQWILLPGKLFLRVWNCVTMPLLFCHILNGIADLTMNDKASLVLSFRTIGYMLLLSLFSTLEGLGVMAMFKSFGVFGGSNTSVKRAAMALRNTLGAADRKNGSVALMCEPAQQYLQVSNNGQTFQCSNATIPLPVYEGVMENGTSTGNSAAIFVLNDVNSVLQPKVPTESMAYYPAGLRLNQIGMDLVNSIVPNNAADSLIHSTPLSTMVIALFLGAVCGKRAWERGIVAKQHFASGRVDAGVGHAGDKPHYILGVFVELQLALEWIADVLETLAPFGVASLLVGNIVLHRQELMTIVSPMMQLILIVLLVCAVHVAIAMPVFMKVFFKVNVFKSWTAFLPAYLFCFCTGSVVLSLPSAQQCYEKGNIVTKSMAQVAMGISSVLHRNAHAIYYPVVVIWLMQTNAQAQDVELTTGMVALIGLLTLNSPAATMTPPTFPLLVACDVILSRFIAMVNLHDNMLVTRMVAEHCDEVVREGTNLPVNSVGLAPSPMYI</sequence>
<dbReference type="EnsemblProtists" id="PYU1_T009692">
    <property type="protein sequence ID" value="PYU1_T009692"/>
    <property type="gene ID" value="PYU1_G009674"/>
</dbReference>
<dbReference type="STRING" id="431595.K3WXJ4"/>
<proteinExistence type="inferred from homology"/>
<organism evidence="8 9">
    <name type="scientific">Globisporangium ultimum (strain ATCC 200006 / CBS 805.95 / DAOM BR144)</name>
    <name type="common">Pythium ultimum</name>
    <dbReference type="NCBI Taxonomy" id="431595"/>
    <lineage>
        <taxon>Eukaryota</taxon>
        <taxon>Sar</taxon>
        <taxon>Stramenopiles</taxon>
        <taxon>Oomycota</taxon>
        <taxon>Peronosporomycetes</taxon>
        <taxon>Pythiales</taxon>
        <taxon>Pythiaceae</taxon>
        <taxon>Globisporangium</taxon>
    </lineage>
</organism>
<feature type="transmembrane region" description="Helical" evidence="7">
    <location>
        <begin position="385"/>
        <end position="405"/>
    </location>
</feature>
<dbReference type="PANTHER" id="PTHR42865:SF7">
    <property type="entry name" value="PROTON_GLUTAMATE-ASPARTATE SYMPORTER"/>
    <property type="match status" value="1"/>
</dbReference>
<dbReference type="Pfam" id="PF00375">
    <property type="entry name" value="SDF"/>
    <property type="match status" value="2"/>
</dbReference>
<evidence type="ECO:0000313" key="8">
    <source>
        <dbReference type="EnsemblProtists" id="PYU1_T009692"/>
    </source>
</evidence>
<reference evidence="9" key="1">
    <citation type="journal article" date="2010" name="Genome Biol.">
        <title>Genome sequence of the necrotrophic plant pathogen Pythium ultimum reveals original pathogenicity mechanisms and effector repertoire.</title>
        <authorList>
            <person name="Levesque C.A."/>
            <person name="Brouwer H."/>
            <person name="Cano L."/>
            <person name="Hamilton J.P."/>
            <person name="Holt C."/>
            <person name="Huitema E."/>
            <person name="Raffaele S."/>
            <person name="Robideau G.P."/>
            <person name="Thines M."/>
            <person name="Win J."/>
            <person name="Zerillo M.M."/>
            <person name="Beakes G.W."/>
            <person name="Boore J.L."/>
            <person name="Busam D."/>
            <person name="Dumas B."/>
            <person name="Ferriera S."/>
            <person name="Fuerstenberg S.I."/>
            <person name="Gachon C.M."/>
            <person name="Gaulin E."/>
            <person name="Govers F."/>
            <person name="Grenville-Briggs L."/>
            <person name="Horner N."/>
            <person name="Hostetler J."/>
            <person name="Jiang R.H."/>
            <person name="Johnson J."/>
            <person name="Krajaejun T."/>
            <person name="Lin H."/>
            <person name="Meijer H.J."/>
            <person name="Moore B."/>
            <person name="Morris P."/>
            <person name="Phuntmart V."/>
            <person name="Puiu D."/>
            <person name="Shetty J."/>
            <person name="Stajich J.E."/>
            <person name="Tripathy S."/>
            <person name="Wawra S."/>
            <person name="van West P."/>
            <person name="Whitty B.R."/>
            <person name="Coutinho P.M."/>
            <person name="Henrissat B."/>
            <person name="Martin F."/>
            <person name="Thomas P.D."/>
            <person name="Tyler B.M."/>
            <person name="De Vries R.P."/>
            <person name="Kamoun S."/>
            <person name="Yandell M."/>
            <person name="Tisserat N."/>
            <person name="Buell C.R."/>
        </authorList>
    </citation>
    <scope>NUCLEOTIDE SEQUENCE</scope>
    <source>
        <strain evidence="9">DAOM:BR144</strain>
    </source>
</reference>
<evidence type="ECO:0000256" key="2">
    <source>
        <dbReference type="ARBA" id="ARBA00022448"/>
    </source>
</evidence>
<dbReference type="GO" id="GO:0005886">
    <property type="term" value="C:plasma membrane"/>
    <property type="evidence" value="ECO:0007669"/>
    <property type="project" value="UniProtKB-SubCell"/>
</dbReference>
<accession>K3WXJ4</accession>
<evidence type="ECO:0000256" key="4">
    <source>
        <dbReference type="ARBA" id="ARBA00022692"/>
    </source>
</evidence>
<name>K3WXJ4_GLOUD</name>
<keyword evidence="2 7" id="KW-0813">Transport</keyword>
<evidence type="ECO:0000256" key="1">
    <source>
        <dbReference type="ARBA" id="ARBA00004651"/>
    </source>
</evidence>
<dbReference type="EMBL" id="GL376615">
    <property type="status" value="NOT_ANNOTATED_CDS"/>
    <property type="molecule type" value="Genomic_DNA"/>
</dbReference>
<dbReference type="eggNOG" id="KOG3787">
    <property type="taxonomic scope" value="Eukaryota"/>
</dbReference>
<keyword evidence="3" id="KW-1003">Cell membrane</keyword>
<dbReference type="Gene3D" id="1.10.3860.10">
    <property type="entry name" value="Sodium:dicarboxylate symporter"/>
    <property type="match status" value="1"/>
</dbReference>
<feature type="transmembrane region" description="Helical" evidence="7">
    <location>
        <begin position="98"/>
        <end position="119"/>
    </location>
</feature>
<dbReference type="InParanoid" id="K3WXJ4"/>
<reference evidence="8" key="3">
    <citation type="submission" date="2015-02" db="UniProtKB">
        <authorList>
            <consortium name="EnsemblProtists"/>
        </authorList>
    </citation>
    <scope>IDENTIFICATION</scope>
    <source>
        <strain evidence="8">DAOM BR144</strain>
    </source>
</reference>
<feature type="transmembrane region" description="Helical" evidence="7">
    <location>
        <begin position="319"/>
        <end position="338"/>
    </location>
</feature>
<keyword evidence="4 7" id="KW-0812">Transmembrane</keyword>
<dbReference type="InterPro" id="IPR036458">
    <property type="entry name" value="Na:dicarbo_symporter_sf"/>
</dbReference>
<dbReference type="Proteomes" id="UP000019132">
    <property type="component" value="Unassembled WGS sequence"/>
</dbReference>
<dbReference type="OMA" id="FFLAMEW"/>
<keyword evidence="9" id="KW-1185">Reference proteome</keyword>
<keyword evidence="7" id="KW-0769">Symport</keyword>
<dbReference type="HOGENOM" id="CLU_502052_0_0_1"/>
<feature type="transmembrane region" description="Helical" evidence="7">
    <location>
        <begin position="350"/>
        <end position="373"/>
    </location>
</feature>
<comment type="similarity">
    <text evidence="7">Belongs to the dicarboxylate/amino acid:cation symporter (DAACS) (TC 2.A.23) family.</text>
</comment>
<reference evidence="9" key="2">
    <citation type="submission" date="2010-04" db="EMBL/GenBank/DDBJ databases">
        <authorList>
            <person name="Buell R."/>
            <person name="Hamilton J."/>
            <person name="Hostetler J."/>
        </authorList>
    </citation>
    <scope>NUCLEOTIDE SEQUENCE [LARGE SCALE GENOMIC DNA]</scope>
    <source>
        <strain evidence="9">DAOM:BR144</strain>
    </source>
</reference>
<dbReference type="SUPFAM" id="SSF118215">
    <property type="entry name" value="Proton glutamate symport protein"/>
    <property type="match status" value="2"/>
</dbReference>
<evidence type="ECO:0000256" key="5">
    <source>
        <dbReference type="ARBA" id="ARBA00022989"/>
    </source>
</evidence>
<dbReference type="VEuPathDB" id="FungiDB:PYU1_G009674"/>
<protein>
    <recommendedName>
        <fullName evidence="7">Amino acid transporter</fullName>
    </recommendedName>
</protein>
<comment type="subcellular location">
    <subcellularLocation>
        <location evidence="1">Cell membrane</location>
        <topology evidence="1">Multi-pass membrane protein</topology>
    </subcellularLocation>
    <subcellularLocation>
        <location evidence="7">Membrane</location>
        <topology evidence="7">Multi-pass membrane protein</topology>
    </subcellularLocation>
</comment>
<keyword evidence="5 7" id="KW-1133">Transmembrane helix</keyword>
<keyword evidence="6 7" id="KW-0472">Membrane</keyword>
<evidence type="ECO:0000256" key="3">
    <source>
        <dbReference type="ARBA" id="ARBA00022475"/>
    </source>
</evidence>
<dbReference type="AlphaFoldDB" id="K3WXJ4"/>
<evidence type="ECO:0000256" key="7">
    <source>
        <dbReference type="RuleBase" id="RU361216"/>
    </source>
</evidence>
<dbReference type="PANTHER" id="PTHR42865">
    <property type="entry name" value="PROTON/GLUTAMATE-ASPARTATE SYMPORTER"/>
    <property type="match status" value="1"/>
</dbReference>
<evidence type="ECO:0000256" key="6">
    <source>
        <dbReference type="ARBA" id="ARBA00023136"/>
    </source>
</evidence>
<evidence type="ECO:0000313" key="9">
    <source>
        <dbReference type="Proteomes" id="UP000019132"/>
    </source>
</evidence>
<dbReference type="InterPro" id="IPR001991">
    <property type="entry name" value="Na-dicarboxylate_symporter"/>
</dbReference>
<dbReference type="GO" id="GO:0015293">
    <property type="term" value="F:symporter activity"/>
    <property type="evidence" value="ECO:0007669"/>
    <property type="project" value="UniProtKB-UniRule"/>
</dbReference>
<feature type="transmembrane region" description="Helical" evidence="7">
    <location>
        <begin position="59"/>
        <end position="77"/>
    </location>
</feature>